<sequence length="99" mass="11381">MEMGPAHPDTSYYIRYRGAVYADAGKFSRCISLWSYALDMQQQMLDPLNPMTQSMRFLMRSDCIRISSGSASKGRPTRPGSISLEFARYPHGDRLRRLR</sequence>
<dbReference type="AlphaFoldDB" id="A0A482WXS4"/>
<gene>
    <name evidence="1" type="ORF">LSTR_LSTR007891</name>
</gene>
<organism evidence="1 2">
    <name type="scientific">Laodelphax striatellus</name>
    <name type="common">Small brown planthopper</name>
    <name type="synonym">Delphax striatella</name>
    <dbReference type="NCBI Taxonomy" id="195883"/>
    <lineage>
        <taxon>Eukaryota</taxon>
        <taxon>Metazoa</taxon>
        <taxon>Ecdysozoa</taxon>
        <taxon>Arthropoda</taxon>
        <taxon>Hexapoda</taxon>
        <taxon>Insecta</taxon>
        <taxon>Pterygota</taxon>
        <taxon>Neoptera</taxon>
        <taxon>Paraneoptera</taxon>
        <taxon>Hemiptera</taxon>
        <taxon>Auchenorrhyncha</taxon>
        <taxon>Fulgoroidea</taxon>
        <taxon>Delphacidae</taxon>
        <taxon>Criomorphinae</taxon>
        <taxon>Laodelphax</taxon>
    </lineage>
</organism>
<reference evidence="1 2" key="1">
    <citation type="journal article" date="2017" name="Gigascience">
        <title>Genome sequence of the small brown planthopper, Laodelphax striatellus.</title>
        <authorList>
            <person name="Zhu J."/>
            <person name="Jiang F."/>
            <person name="Wang X."/>
            <person name="Yang P."/>
            <person name="Bao Y."/>
            <person name="Zhao W."/>
            <person name="Wang W."/>
            <person name="Lu H."/>
            <person name="Wang Q."/>
            <person name="Cui N."/>
            <person name="Li J."/>
            <person name="Chen X."/>
            <person name="Luo L."/>
            <person name="Yu J."/>
            <person name="Kang L."/>
            <person name="Cui F."/>
        </authorList>
    </citation>
    <scope>NUCLEOTIDE SEQUENCE [LARGE SCALE GENOMIC DNA]</scope>
    <source>
        <strain evidence="1">Lst14</strain>
    </source>
</reference>
<dbReference type="OrthoDB" id="4429489at2759"/>
<comment type="caution">
    <text evidence="1">The sequence shown here is derived from an EMBL/GenBank/DDBJ whole genome shotgun (WGS) entry which is preliminary data.</text>
</comment>
<dbReference type="EMBL" id="QKKF02022714">
    <property type="protein sequence ID" value="RZF38293.1"/>
    <property type="molecule type" value="Genomic_DNA"/>
</dbReference>
<name>A0A482WXS4_LAOST</name>
<accession>A0A482WXS4</accession>
<dbReference type="STRING" id="195883.A0A482WXS4"/>
<evidence type="ECO:0000313" key="2">
    <source>
        <dbReference type="Proteomes" id="UP000291343"/>
    </source>
</evidence>
<evidence type="ECO:0000313" key="1">
    <source>
        <dbReference type="EMBL" id="RZF38293.1"/>
    </source>
</evidence>
<dbReference type="Proteomes" id="UP000291343">
    <property type="component" value="Unassembled WGS sequence"/>
</dbReference>
<protein>
    <submittedName>
        <fullName evidence="1">Uncharacterized protein</fullName>
    </submittedName>
</protein>
<proteinExistence type="predicted"/>
<keyword evidence="2" id="KW-1185">Reference proteome</keyword>
<dbReference type="SMR" id="A0A482WXS4"/>
<dbReference type="InParanoid" id="A0A482WXS4"/>